<feature type="region of interest" description="Disordered" evidence="1">
    <location>
        <begin position="149"/>
        <end position="175"/>
    </location>
</feature>
<sequence length="307" mass="34059">MLHVTVGRTPATDRGAALGGWHGELVSCIAALVQDELIGPYTTRFLHARCMKALDACRVFAFLSPLNQQNSGTGASDSTPHKADWRTTACGGRHLQLQVPHGTTCPADPALPQFQGNIDEGICNAWFSKGREAELAARVRLNAHAASREPLEDNQHHQHHHAHDHDHPHEHAHVHAHDLSDVDMDADAQLVQTRDGAQEALGRDPDTVLNEVMADAGVEDEDEYADDESEDEIKEYIHNTCNGTLPRHGQTWNYYRFYGRVRKWDGLIALVRVHVKDRGLGMYIFRGYLIGGLNSPAAGARMRRTPM</sequence>
<dbReference type="RefSeq" id="XP_047776932.1">
    <property type="nucleotide sequence ID" value="XM_047928348.1"/>
</dbReference>
<evidence type="ECO:0000313" key="2">
    <source>
        <dbReference type="EMBL" id="KAH9834401.1"/>
    </source>
</evidence>
<protein>
    <submittedName>
        <fullName evidence="2">Uncharacterized protein</fullName>
    </submittedName>
</protein>
<feature type="compositionally biased region" description="Basic and acidic residues" evidence="1">
    <location>
        <begin position="163"/>
        <end position="175"/>
    </location>
</feature>
<accession>A0ABQ8KBP2</accession>
<organism evidence="2 3">
    <name type="scientific">Rhodofomes roseus</name>
    <dbReference type="NCBI Taxonomy" id="34475"/>
    <lineage>
        <taxon>Eukaryota</taxon>
        <taxon>Fungi</taxon>
        <taxon>Dikarya</taxon>
        <taxon>Basidiomycota</taxon>
        <taxon>Agaricomycotina</taxon>
        <taxon>Agaricomycetes</taxon>
        <taxon>Polyporales</taxon>
        <taxon>Rhodofomes</taxon>
    </lineage>
</organism>
<comment type="caution">
    <text evidence="2">The sequence shown here is derived from an EMBL/GenBank/DDBJ whole genome shotgun (WGS) entry which is preliminary data.</text>
</comment>
<evidence type="ECO:0000313" key="3">
    <source>
        <dbReference type="Proteomes" id="UP000814176"/>
    </source>
</evidence>
<reference evidence="2 3" key="1">
    <citation type="journal article" date="2021" name="Environ. Microbiol.">
        <title>Gene family expansions and transcriptome signatures uncover fungal adaptations to wood decay.</title>
        <authorList>
            <person name="Hage H."/>
            <person name="Miyauchi S."/>
            <person name="Viragh M."/>
            <person name="Drula E."/>
            <person name="Min B."/>
            <person name="Chaduli D."/>
            <person name="Navarro D."/>
            <person name="Favel A."/>
            <person name="Norest M."/>
            <person name="Lesage-Meessen L."/>
            <person name="Balint B."/>
            <person name="Merenyi Z."/>
            <person name="de Eugenio L."/>
            <person name="Morin E."/>
            <person name="Martinez A.T."/>
            <person name="Baldrian P."/>
            <person name="Stursova M."/>
            <person name="Martinez M.J."/>
            <person name="Novotny C."/>
            <person name="Magnuson J.K."/>
            <person name="Spatafora J.W."/>
            <person name="Maurice S."/>
            <person name="Pangilinan J."/>
            <person name="Andreopoulos W."/>
            <person name="LaButti K."/>
            <person name="Hundley H."/>
            <person name="Na H."/>
            <person name="Kuo A."/>
            <person name="Barry K."/>
            <person name="Lipzen A."/>
            <person name="Henrissat B."/>
            <person name="Riley R."/>
            <person name="Ahrendt S."/>
            <person name="Nagy L.G."/>
            <person name="Grigoriev I.V."/>
            <person name="Martin F."/>
            <person name="Rosso M.N."/>
        </authorList>
    </citation>
    <scope>NUCLEOTIDE SEQUENCE [LARGE SCALE GENOMIC DNA]</scope>
    <source>
        <strain evidence="2 3">CIRM-BRFM 1785</strain>
    </source>
</reference>
<gene>
    <name evidence="2" type="ORF">C8Q71DRAFT_872362</name>
</gene>
<evidence type="ECO:0000256" key="1">
    <source>
        <dbReference type="SAM" id="MobiDB-lite"/>
    </source>
</evidence>
<dbReference type="GeneID" id="72009080"/>
<dbReference type="Proteomes" id="UP000814176">
    <property type="component" value="Unassembled WGS sequence"/>
</dbReference>
<dbReference type="EMBL" id="JADCUA010000015">
    <property type="protein sequence ID" value="KAH9834401.1"/>
    <property type="molecule type" value="Genomic_DNA"/>
</dbReference>
<name>A0ABQ8KBP2_9APHY</name>
<proteinExistence type="predicted"/>
<keyword evidence="3" id="KW-1185">Reference proteome</keyword>